<dbReference type="Gene3D" id="3.40.50.10840">
    <property type="entry name" value="Putative sugar-binding, N-terminal domain"/>
    <property type="match status" value="1"/>
</dbReference>
<evidence type="ECO:0000256" key="5">
    <source>
        <dbReference type="ARBA" id="ARBA00022840"/>
    </source>
</evidence>
<evidence type="ECO:0000256" key="4">
    <source>
        <dbReference type="ARBA" id="ARBA00022777"/>
    </source>
</evidence>
<keyword evidence="5" id="KW-0067">ATP-binding</keyword>
<evidence type="ECO:0000256" key="3">
    <source>
        <dbReference type="ARBA" id="ARBA00022741"/>
    </source>
</evidence>
<evidence type="ECO:0000256" key="1">
    <source>
        <dbReference type="ARBA" id="ARBA00005715"/>
    </source>
</evidence>
<protein>
    <submittedName>
        <fullName evidence="9">Four-carbon acid sugar kinase family protein</fullName>
        <ecNumber evidence="9">2.7.1.-</ecNumber>
    </submittedName>
</protein>
<evidence type="ECO:0000313" key="9">
    <source>
        <dbReference type="EMBL" id="WMV76082.1"/>
    </source>
</evidence>
<keyword evidence="2 9" id="KW-0808">Transferase</keyword>
<dbReference type="Pfam" id="PF17042">
    <property type="entry name" value="NBD_C"/>
    <property type="match status" value="1"/>
</dbReference>
<dbReference type="SUPFAM" id="SSF142764">
    <property type="entry name" value="YgbK-like"/>
    <property type="match status" value="1"/>
</dbReference>
<proteinExistence type="inferred from homology"/>
<feature type="domain" description="Four-carbon acid sugar kinase nucleotide binding" evidence="8">
    <location>
        <begin position="244"/>
        <end position="415"/>
    </location>
</feature>
<keyword evidence="6" id="KW-0119">Carbohydrate metabolism</keyword>
<feature type="domain" description="Four-carbon acid sugar kinase N-terminal" evidence="7">
    <location>
        <begin position="3"/>
        <end position="227"/>
    </location>
</feature>
<gene>
    <name evidence="9" type="ORF">HSX42_18065</name>
</gene>
<dbReference type="Gene3D" id="3.40.980.20">
    <property type="entry name" value="Four-carbon acid sugar kinase, nucleotide binding domain"/>
    <property type="match status" value="1"/>
</dbReference>
<evidence type="ECO:0000256" key="6">
    <source>
        <dbReference type="ARBA" id="ARBA00023277"/>
    </source>
</evidence>
<evidence type="ECO:0000259" key="7">
    <source>
        <dbReference type="Pfam" id="PF07005"/>
    </source>
</evidence>
<keyword evidence="3" id="KW-0547">Nucleotide-binding</keyword>
<evidence type="ECO:0000313" key="10">
    <source>
        <dbReference type="Proteomes" id="UP001297580"/>
    </source>
</evidence>
<dbReference type="InterPro" id="IPR031475">
    <property type="entry name" value="NBD_C"/>
</dbReference>
<dbReference type="InterPro" id="IPR037051">
    <property type="entry name" value="4-carb_acid_sugar_kinase_N_sf"/>
</dbReference>
<comment type="similarity">
    <text evidence="1">Belongs to the four-carbon acid sugar kinase family.</text>
</comment>
<name>A0ABY9QDC0_GEOTD</name>
<dbReference type="Proteomes" id="UP001297580">
    <property type="component" value="Chromosome"/>
</dbReference>
<evidence type="ECO:0000256" key="2">
    <source>
        <dbReference type="ARBA" id="ARBA00022679"/>
    </source>
</evidence>
<dbReference type="RefSeq" id="WP_008881369.1">
    <property type="nucleotide sequence ID" value="NZ_CP017690.1"/>
</dbReference>
<dbReference type="Pfam" id="PF07005">
    <property type="entry name" value="SBD_N"/>
    <property type="match status" value="1"/>
</dbReference>
<reference evidence="9 10" key="1">
    <citation type="submission" date="2023-08" db="EMBL/GenBank/DDBJ databases">
        <title>Complete genome sequence of Geobacillus thermodenitrificans K1041, a genetically tractable strain representative of the genus Geobacillus.</title>
        <authorList>
            <person name="Kani S."/>
            <person name="Suzuki H."/>
        </authorList>
    </citation>
    <scope>NUCLEOTIDE SEQUENCE [LARGE SCALE GENOMIC DNA]</scope>
    <source>
        <strain evidence="9 10">K1041</strain>
    </source>
</reference>
<dbReference type="EC" id="2.7.1.-" evidence="9"/>
<keyword evidence="10" id="KW-1185">Reference proteome</keyword>
<dbReference type="EMBL" id="CP133461">
    <property type="protein sequence ID" value="WMV76082.1"/>
    <property type="molecule type" value="Genomic_DNA"/>
</dbReference>
<organism evidence="9 10">
    <name type="scientific">Geobacillus thermodenitrificans</name>
    <dbReference type="NCBI Taxonomy" id="33940"/>
    <lineage>
        <taxon>Bacteria</taxon>
        <taxon>Bacillati</taxon>
        <taxon>Bacillota</taxon>
        <taxon>Bacilli</taxon>
        <taxon>Bacillales</taxon>
        <taxon>Anoxybacillaceae</taxon>
        <taxon>Geobacillus</taxon>
    </lineage>
</organism>
<evidence type="ECO:0000259" key="8">
    <source>
        <dbReference type="Pfam" id="PF17042"/>
    </source>
</evidence>
<dbReference type="InterPro" id="IPR010737">
    <property type="entry name" value="4-carb_acid_sugar_kinase_N"/>
</dbReference>
<accession>A0ABY9QDC0</accession>
<dbReference type="InterPro" id="IPR042213">
    <property type="entry name" value="NBD_C_sf"/>
</dbReference>
<keyword evidence="4 9" id="KW-0418">Kinase</keyword>
<dbReference type="GO" id="GO:0016301">
    <property type="term" value="F:kinase activity"/>
    <property type="evidence" value="ECO:0007669"/>
    <property type="project" value="UniProtKB-KW"/>
</dbReference>
<sequence>MKIGVIADDLTGANATGVRLAKQGFKTATFVRNASLTGIEKYDAVCIDTDSRYSPREIAEARVRQAVNYFKQWNVEVVCKRIDSTVRGNIGIEIDTVLRELGDHSVAVVVPSFPDSGRMTTGGYLLVDGVPVQETDVAKDPLIPVHQSFIPALIQQQSIHSVALIGLDAVLHGAECIAQRLREEIQHGNRIIVIDAVNDEHIETIAFAMTKIKDKIIVPVDPGPLTAYYARLYFHQQLHADKILMVIGSVTSLTGRQLHYLLAKTNANPVYVNPEKLASFSNSWNEEVERATAVSLERLETENILIVTTHHPANSLINLKALSAIEQVSEDALAKRITDGLAVIGRKIIENSKHPICGCFTSGGDVTASLCAVGRANGIEIEDEVLPLTSFGYFSGGYLNGLPVVTKGGMVGDQRSIYKSLRFLQMKINSQRRGKHVNTN</sequence>